<sequence length="191" mass="20542">MYANAYLAQGTVLVDAGITPMSVEAHRESIKYIVLTHCHFDHIAYLGPLVSMTGAKVCIHAADADGLREDNLNLAMQFGSHSPGIIPDIILEDGNQLEGLEVIHTPGHTPGSICLYNKETRDLISGDTVFSDGAFGRYDFPGGSRETLSTSLDRVADLEVKGLYPGHGLPALDHGERHIKAAQALMRSGYA</sequence>
<dbReference type="Pfam" id="PF00753">
    <property type="entry name" value="Lactamase_B"/>
    <property type="match status" value="1"/>
</dbReference>
<proteinExistence type="predicted"/>
<dbReference type="GO" id="GO:0046872">
    <property type="term" value="F:metal ion binding"/>
    <property type="evidence" value="ECO:0007669"/>
    <property type="project" value="UniProtKB-KW"/>
</dbReference>
<accession>A0A2V2N1A6</accession>
<dbReference type="Proteomes" id="UP000245657">
    <property type="component" value="Unassembled WGS sequence"/>
</dbReference>
<evidence type="ECO:0000313" key="7">
    <source>
        <dbReference type="Proteomes" id="UP000245657"/>
    </source>
</evidence>
<gene>
    <name evidence="6" type="ORF">DK846_09730</name>
</gene>
<organism evidence="6 7">
    <name type="scientific">Methanospirillum lacunae</name>
    <dbReference type="NCBI Taxonomy" id="668570"/>
    <lineage>
        <taxon>Archaea</taxon>
        <taxon>Methanobacteriati</taxon>
        <taxon>Methanobacteriota</taxon>
        <taxon>Stenosarchaea group</taxon>
        <taxon>Methanomicrobia</taxon>
        <taxon>Methanomicrobiales</taxon>
        <taxon>Methanospirillaceae</taxon>
        <taxon>Methanospirillum</taxon>
    </lineage>
</organism>
<dbReference type="PANTHER" id="PTHR46233:SF3">
    <property type="entry name" value="HYDROXYACYLGLUTATHIONE HYDROLASE GLOC"/>
    <property type="match status" value="1"/>
</dbReference>
<dbReference type="SUPFAM" id="SSF56281">
    <property type="entry name" value="Metallo-hydrolase/oxidoreductase"/>
    <property type="match status" value="1"/>
</dbReference>
<keyword evidence="2" id="KW-0479">Metal-binding</keyword>
<dbReference type="AlphaFoldDB" id="A0A2V2N1A6"/>
<evidence type="ECO:0000256" key="1">
    <source>
        <dbReference type="ARBA" id="ARBA00001947"/>
    </source>
</evidence>
<keyword evidence="4" id="KW-0862">Zinc</keyword>
<dbReference type="InterPro" id="IPR051453">
    <property type="entry name" value="MBL_Glyoxalase_II"/>
</dbReference>
<reference evidence="6 7" key="1">
    <citation type="submission" date="2018-05" db="EMBL/GenBank/DDBJ databases">
        <title>Draft genome of Methanospirillum lacunae Ki8-1.</title>
        <authorList>
            <person name="Dueholm M.S."/>
            <person name="Nielsen P.H."/>
            <person name="Bakmann L.F."/>
            <person name="Otzen D.E."/>
        </authorList>
    </citation>
    <scope>NUCLEOTIDE SEQUENCE [LARGE SCALE GENOMIC DNA]</scope>
    <source>
        <strain evidence="6 7">Ki8-1</strain>
    </source>
</reference>
<comment type="cofactor">
    <cofactor evidence="1">
        <name>Zn(2+)</name>
        <dbReference type="ChEBI" id="CHEBI:29105"/>
    </cofactor>
</comment>
<dbReference type="GO" id="GO:0016787">
    <property type="term" value="F:hydrolase activity"/>
    <property type="evidence" value="ECO:0007669"/>
    <property type="project" value="UniProtKB-KW"/>
</dbReference>
<comment type="caution">
    <text evidence="6">The sequence shown here is derived from an EMBL/GenBank/DDBJ whole genome shotgun (WGS) entry which is preliminary data.</text>
</comment>
<evidence type="ECO:0000256" key="4">
    <source>
        <dbReference type="ARBA" id="ARBA00022833"/>
    </source>
</evidence>
<feature type="domain" description="Metallo-beta-lactamase" evidence="5">
    <location>
        <begin position="2"/>
        <end position="167"/>
    </location>
</feature>
<evidence type="ECO:0000256" key="2">
    <source>
        <dbReference type="ARBA" id="ARBA00022723"/>
    </source>
</evidence>
<dbReference type="Gene3D" id="3.60.15.10">
    <property type="entry name" value="Ribonuclease Z/Hydroxyacylglutathione hydrolase-like"/>
    <property type="match status" value="1"/>
</dbReference>
<keyword evidence="3 6" id="KW-0378">Hydrolase</keyword>
<name>A0A2V2N1A6_9EURY</name>
<evidence type="ECO:0000313" key="6">
    <source>
        <dbReference type="EMBL" id="PWR72345.1"/>
    </source>
</evidence>
<evidence type="ECO:0000256" key="3">
    <source>
        <dbReference type="ARBA" id="ARBA00022801"/>
    </source>
</evidence>
<dbReference type="CDD" id="cd06262">
    <property type="entry name" value="metallo-hydrolase-like_MBL-fold"/>
    <property type="match status" value="1"/>
</dbReference>
<evidence type="ECO:0000259" key="5">
    <source>
        <dbReference type="SMART" id="SM00849"/>
    </source>
</evidence>
<dbReference type="EMBL" id="QGMY01000007">
    <property type="protein sequence ID" value="PWR72345.1"/>
    <property type="molecule type" value="Genomic_DNA"/>
</dbReference>
<dbReference type="SMART" id="SM00849">
    <property type="entry name" value="Lactamase_B"/>
    <property type="match status" value="1"/>
</dbReference>
<dbReference type="InterPro" id="IPR036866">
    <property type="entry name" value="RibonucZ/Hydroxyglut_hydro"/>
</dbReference>
<keyword evidence="7" id="KW-1185">Reference proteome</keyword>
<protein>
    <submittedName>
        <fullName evidence="6">MBL fold metallo-hydrolase</fullName>
    </submittedName>
</protein>
<dbReference type="InterPro" id="IPR001279">
    <property type="entry name" value="Metallo-B-lactamas"/>
</dbReference>
<dbReference type="PANTHER" id="PTHR46233">
    <property type="entry name" value="HYDROXYACYLGLUTATHIONE HYDROLASE GLOC"/>
    <property type="match status" value="1"/>
</dbReference>